<dbReference type="Proteomes" id="UP000005380">
    <property type="component" value="Chromosome"/>
</dbReference>
<dbReference type="Gene3D" id="3.40.50.300">
    <property type="entry name" value="P-loop containing nucleotide triphosphate hydrolases"/>
    <property type="match status" value="1"/>
</dbReference>
<dbReference type="InterPro" id="IPR027417">
    <property type="entry name" value="P-loop_NTPase"/>
</dbReference>
<feature type="domain" description="AAA+ ATPase" evidence="1">
    <location>
        <begin position="56"/>
        <end position="216"/>
    </location>
</feature>
<sequence length="303" mass="35030">MTEQYSHLHESVHEVILQGKQERIDYMNNPLWINHNRSTQVIQLLNQLLRNPKKPRMRNLLMIGEPNIGKTSLIKYYSNLHPSYTSEDEDGISRANIPLIVIDAPTLESEKALFVSILEQFWTPFNPEHTPLRLRNQVISLMRECNVRMLIIDEFHNLLTFSASKRLKTIGILKTLGNELMIPIVAVGIHDAMTLINSDPQIASRFDTLTIPRWDLDKNFRGLLLAFEKRLPLRKPSRLHEKDKTVLLHNISQGNTGDLHRLLIECATYAIENEIEEISTSVIQKFSWVKPTHASYSRQLQIS</sequence>
<keyword evidence="3" id="KW-1185">Reference proteome</keyword>
<dbReference type="SUPFAM" id="SSF52540">
    <property type="entry name" value="P-loop containing nucleoside triphosphate hydrolases"/>
    <property type="match status" value="1"/>
</dbReference>
<protein>
    <submittedName>
        <fullName evidence="2">Transposase</fullName>
    </submittedName>
</protein>
<dbReference type="eggNOG" id="COG2842">
    <property type="taxonomic scope" value="Bacteria"/>
</dbReference>
<dbReference type="RefSeq" id="WP_006460236.1">
    <property type="nucleotide sequence ID" value="NZ_CP007030.1"/>
</dbReference>
<dbReference type="EMBL" id="CP007030">
    <property type="protein sequence ID" value="AHF01978.1"/>
    <property type="molecule type" value="Genomic_DNA"/>
</dbReference>
<evidence type="ECO:0000313" key="3">
    <source>
        <dbReference type="Proteomes" id="UP000005380"/>
    </source>
</evidence>
<accession>W0DXH3</accession>
<gene>
    <name evidence="2" type="ORF">THIAE_09610</name>
</gene>
<dbReference type="SMART" id="SM00382">
    <property type="entry name" value="AAA"/>
    <property type="match status" value="1"/>
</dbReference>
<dbReference type="KEGG" id="tao:THIAE_09610"/>
<dbReference type="InterPro" id="IPR003593">
    <property type="entry name" value="AAA+_ATPase"/>
</dbReference>
<dbReference type="OrthoDB" id="14765at2"/>
<dbReference type="InterPro" id="IPR008868">
    <property type="entry name" value="TniB"/>
</dbReference>
<evidence type="ECO:0000259" key="1">
    <source>
        <dbReference type="SMART" id="SM00382"/>
    </source>
</evidence>
<dbReference type="Pfam" id="PF05621">
    <property type="entry name" value="TniB"/>
    <property type="match status" value="1"/>
</dbReference>
<dbReference type="InParanoid" id="W0DXH3"/>
<evidence type="ECO:0000313" key="2">
    <source>
        <dbReference type="EMBL" id="AHF01978.1"/>
    </source>
</evidence>
<reference evidence="2 3" key="1">
    <citation type="submission" date="2013-12" db="EMBL/GenBank/DDBJ databases">
        <authorList>
            <consortium name="DOE Joint Genome Institute"/>
            <person name="Kappler U."/>
            <person name="Huntemann M."/>
            <person name="Han J."/>
            <person name="Chen A."/>
            <person name="Kyrpides N."/>
            <person name="Mavromatis K."/>
            <person name="Markowitz V."/>
            <person name="Palaniappan K."/>
            <person name="Ivanova N."/>
            <person name="Schaumberg A."/>
            <person name="Pati A."/>
            <person name="Liolios K."/>
            <person name="Nordberg H.P."/>
            <person name="Cantor M.N."/>
            <person name="Hua S.X."/>
            <person name="Woyke T."/>
        </authorList>
    </citation>
    <scope>NUCLEOTIDE SEQUENCE [LARGE SCALE GENOMIC DNA]</scope>
    <source>
        <strain evidence="3">AL2</strain>
    </source>
</reference>
<dbReference type="STRING" id="717772.THIAE_09610"/>
<proteinExistence type="predicted"/>
<organism evidence="2 3">
    <name type="scientific">Thiomicrospira aerophila AL3</name>
    <dbReference type="NCBI Taxonomy" id="717772"/>
    <lineage>
        <taxon>Bacteria</taxon>
        <taxon>Pseudomonadati</taxon>
        <taxon>Pseudomonadota</taxon>
        <taxon>Gammaproteobacteria</taxon>
        <taxon>Thiotrichales</taxon>
        <taxon>Piscirickettsiaceae</taxon>
        <taxon>Thiomicrospira</taxon>
    </lineage>
</organism>
<dbReference type="HOGENOM" id="CLU_067529_2_0_6"/>
<dbReference type="AlphaFoldDB" id="W0DXH3"/>
<name>W0DXH3_9GAMM</name>